<evidence type="ECO:0000256" key="4">
    <source>
        <dbReference type="ARBA" id="ARBA00023284"/>
    </source>
</evidence>
<evidence type="ECO:0000256" key="2">
    <source>
        <dbReference type="ARBA" id="ARBA00022748"/>
    </source>
</evidence>
<organism evidence="7 8">
    <name type="scientific">Pedobacter gandavensis</name>
    <dbReference type="NCBI Taxonomy" id="2679963"/>
    <lineage>
        <taxon>Bacteria</taxon>
        <taxon>Pseudomonadati</taxon>
        <taxon>Bacteroidota</taxon>
        <taxon>Sphingobacteriia</taxon>
        <taxon>Sphingobacteriales</taxon>
        <taxon>Sphingobacteriaceae</taxon>
        <taxon>Pedobacter</taxon>
    </lineage>
</organism>
<dbReference type="CDD" id="cd02966">
    <property type="entry name" value="TlpA_like_family"/>
    <property type="match status" value="1"/>
</dbReference>
<feature type="domain" description="Thioredoxin" evidence="6">
    <location>
        <begin position="259"/>
        <end position="405"/>
    </location>
</feature>
<dbReference type="PANTHER" id="PTHR42852">
    <property type="entry name" value="THIOL:DISULFIDE INTERCHANGE PROTEIN DSBE"/>
    <property type="match status" value="1"/>
</dbReference>
<sequence length="411" mass="47159">MAKPNQFMRTFYIAFILAFCSANVFAQVLQEHEFSLKGKIANYIPTSDTKSFQLMFNPLEDRSSKLMVNINPDGSFVYKTAIAYAQEVYVFYQNRRYSLLFSPGDSLQLVIDPTVANIKDPRLLKDSIRYQSLINAMQDPDSLNKYDMNDHFIISATHADFMYKLYRKVTNNFSPDSAILFKKFAADRDIISLGKLIIWNVQHQTTGFTRDVFLTRVFLDALSGYQVKEFDALWDEKLISDPWFISKIKKRRNEIVQYLSNQKTGKNATLIADKHHASEFDTVIKKYAGKVIYVDFWAPWCSPCMAAMPASKAIQKRFKGSDVVFIFLANRCSNESWKATIANNNLSGIHFNLSDNEYKILAERFNIVGIPHYLIIDKQGNVINPDAPGPEQKMMLTKTLQKALVEKSKVD</sequence>
<feature type="signal peptide" evidence="5">
    <location>
        <begin position="1"/>
        <end position="26"/>
    </location>
</feature>
<keyword evidence="4" id="KW-0676">Redox-active center</keyword>
<feature type="chain" id="PRO_5047523530" evidence="5">
    <location>
        <begin position="27"/>
        <end position="411"/>
    </location>
</feature>
<evidence type="ECO:0000313" key="7">
    <source>
        <dbReference type="EMBL" id="MBB2147435.1"/>
    </source>
</evidence>
<evidence type="ECO:0000313" key="8">
    <source>
        <dbReference type="Proteomes" id="UP000636110"/>
    </source>
</evidence>
<evidence type="ECO:0000256" key="5">
    <source>
        <dbReference type="SAM" id="SignalP"/>
    </source>
</evidence>
<reference evidence="7 8" key="1">
    <citation type="submission" date="2019-11" db="EMBL/GenBank/DDBJ databases">
        <title>Description of Pedobacter sp. LMG 31462T.</title>
        <authorList>
            <person name="Carlier A."/>
            <person name="Qi S."/>
            <person name="Vandamme P."/>
        </authorList>
    </citation>
    <scope>NUCLEOTIDE SEQUENCE [LARGE SCALE GENOMIC DNA]</scope>
    <source>
        <strain evidence="7 8">LMG 31462</strain>
    </source>
</reference>
<proteinExistence type="predicted"/>
<gene>
    <name evidence="7" type="ORF">GM920_00795</name>
</gene>
<name>A0ABR6EQB9_9SPHI</name>
<evidence type="ECO:0000256" key="1">
    <source>
        <dbReference type="ARBA" id="ARBA00004196"/>
    </source>
</evidence>
<dbReference type="InterPro" id="IPR012336">
    <property type="entry name" value="Thioredoxin-like_fold"/>
</dbReference>
<dbReference type="SUPFAM" id="SSF52833">
    <property type="entry name" value="Thioredoxin-like"/>
    <property type="match status" value="1"/>
</dbReference>
<dbReference type="Pfam" id="PF13905">
    <property type="entry name" value="Thioredoxin_8"/>
    <property type="match status" value="1"/>
</dbReference>
<dbReference type="EMBL" id="WNXC01000001">
    <property type="protein sequence ID" value="MBB2147435.1"/>
    <property type="molecule type" value="Genomic_DNA"/>
</dbReference>
<keyword evidence="8" id="KW-1185">Reference proteome</keyword>
<keyword evidence="2" id="KW-0201">Cytochrome c-type biogenesis</keyword>
<comment type="subcellular location">
    <subcellularLocation>
        <location evidence="1">Cell envelope</location>
    </subcellularLocation>
</comment>
<dbReference type="InterPro" id="IPR013766">
    <property type="entry name" value="Thioredoxin_domain"/>
</dbReference>
<dbReference type="InterPro" id="IPR036249">
    <property type="entry name" value="Thioredoxin-like_sf"/>
</dbReference>
<keyword evidence="5" id="KW-0732">Signal</keyword>
<comment type="caution">
    <text evidence="7">The sequence shown here is derived from an EMBL/GenBank/DDBJ whole genome shotgun (WGS) entry which is preliminary data.</text>
</comment>
<keyword evidence="3" id="KW-1015">Disulfide bond</keyword>
<dbReference type="InterPro" id="IPR050553">
    <property type="entry name" value="Thioredoxin_ResA/DsbE_sf"/>
</dbReference>
<evidence type="ECO:0000259" key="6">
    <source>
        <dbReference type="PROSITE" id="PS51352"/>
    </source>
</evidence>
<dbReference type="PROSITE" id="PS51352">
    <property type="entry name" value="THIOREDOXIN_2"/>
    <property type="match status" value="1"/>
</dbReference>
<protein>
    <submittedName>
        <fullName evidence="7">Redoxin family protein</fullName>
    </submittedName>
</protein>
<evidence type="ECO:0000256" key="3">
    <source>
        <dbReference type="ARBA" id="ARBA00023157"/>
    </source>
</evidence>
<dbReference type="Proteomes" id="UP000636110">
    <property type="component" value="Unassembled WGS sequence"/>
</dbReference>
<dbReference type="Gene3D" id="3.40.30.10">
    <property type="entry name" value="Glutaredoxin"/>
    <property type="match status" value="1"/>
</dbReference>
<accession>A0ABR6EQB9</accession>
<dbReference type="PANTHER" id="PTHR42852:SF6">
    <property type="entry name" value="THIOL:DISULFIDE INTERCHANGE PROTEIN DSBE"/>
    <property type="match status" value="1"/>
</dbReference>